<feature type="compositionally biased region" description="Basic residues" evidence="1">
    <location>
        <begin position="97"/>
        <end position="110"/>
    </location>
</feature>
<accession>A0A2X0MAG3</accession>
<proteinExistence type="predicted"/>
<gene>
    <name evidence="2" type="primary">BQ5605_C007g04596</name>
    <name evidence="2" type="ORF">BQ5605_C007G04596</name>
</gene>
<dbReference type="EMBL" id="FQNC01000045">
    <property type="protein sequence ID" value="SGY61751.1"/>
    <property type="molecule type" value="Genomic_DNA"/>
</dbReference>
<evidence type="ECO:0000313" key="2">
    <source>
        <dbReference type="EMBL" id="SGY61751.1"/>
    </source>
</evidence>
<feature type="region of interest" description="Disordered" evidence="1">
    <location>
        <begin position="1"/>
        <end position="146"/>
    </location>
</feature>
<organism evidence="2 3">
    <name type="scientific">Microbotryum silenes-dioicae</name>
    <dbReference type="NCBI Taxonomy" id="796604"/>
    <lineage>
        <taxon>Eukaryota</taxon>
        <taxon>Fungi</taxon>
        <taxon>Dikarya</taxon>
        <taxon>Basidiomycota</taxon>
        <taxon>Pucciniomycotina</taxon>
        <taxon>Microbotryomycetes</taxon>
        <taxon>Microbotryales</taxon>
        <taxon>Microbotryaceae</taxon>
        <taxon>Microbotryum</taxon>
    </lineage>
</organism>
<keyword evidence="3" id="KW-1185">Reference proteome</keyword>
<feature type="compositionally biased region" description="Low complexity" evidence="1">
    <location>
        <begin position="137"/>
        <end position="146"/>
    </location>
</feature>
<feature type="compositionally biased region" description="Low complexity" evidence="1">
    <location>
        <begin position="31"/>
        <end position="54"/>
    </location>
</feature>
<feature type="region of interest" description="Disordered" evidence="1">
    <location>
        <begin position="498"/>
        <end position="535"/>
    </location>
</feature>
<feature type="region of interest" description="Disordered" evidence="1">
    <location>
        <begin position="321"/>
        <end position="340"/>
    </location>
</feature>
<evidence type="ECO:0000256" key="1">
    <source>
        <dbReference type="SAM" id="MobiDB-lite"/>
    </source>
</evidence>
<reference evidence="2 3" key="1">
    <citation type="submission" date="2016-11" db="EMBL/GenBank/DDBJ databases">
        <authorList>
            <person name="Jaros S."/>
            <person name="Januszkiewicz K."/>
            <person name="Wedrychowicz H."/>
        </authorList>
    </citation>
    <scope>NUCLEOTIDE SEQUENCE [LARGE SCALE GENOMIC DNA]</scope>
</reference>
<dbReference type="AlphaFoldDB" id="A0A2X0MAG3"/>
<name>A0A2X0MAG3_9BASI</name>
<dbReference type="Proteomes" id="UP000249464">
    <property type="component" value="Unassembled WGS sequence"/>
</dbReference>
<evidence type="ECO:0000313" key="3">
    <source>
        <dbReference type="Proteomes" id="UP000249464"/>
    </source>
</evidence>
<sequence length="535" mass="56297">MLTRFRASRQQRAMSVRLGASPSESQKSLVKPAAIKSRAPSAAATSAPSSPSTTHPERQVSAFRTRKPSHDATTLPAFKRSHPPSGLITKPPLPRKSSARRSPNLHRRLSLKATVGSLLPNPGNRRESVQLHGGSATPSCSTTTRNTSCNVGKSAQMVFAVLTGITPATPPSTASEMSSLKARTALSFGKTVRALSTSKTDKAVAGVRSQGLITPSTPLEPVINNQNVQGSTATVPAVSSKSIIKLKKQLLDPQQARKIVLDLKRMELPPNLTAAGIDAATSNQLPSCTHLSSTRGYALAPLTIPTTGGAASNTAGTATASYTPNASTSDSPNPSPVSPSSTPYFVIPNPSTVAKELTRIAGPGAIEAAKEGAYELLADVSGAMVRRSGAQNGMKASFEGMSFFIYYWGFEITLPPPTMLSLSQFRNFQNTLFAVLQAFVIAGGAPELAPFIRYISMYMDTEWDGIARQDKGNGVVLAATWLLPIALAPRAWDFPLPSDDDPAPAAKTPVVEPVTQNEPMAPVLTSDKPSPVAAA</sequence>
<protein>
    <submittedName>
        <fullName evidence="2">BQ5605_C007g04596 protein</fullName>
    </submittedName>
</protein>